<dbReference type="OrthoDB" id="9798476at2"/>
<dbReference type="AlphaFoldDB" id="A0A643FE02"/>
<name>A0A643FE02_IDEDE</name>
<feature type="domain" description="DnaJ homologue subfamily C member 28 conserved" evidence="1">
    <location>
        <begin position="27"/>
        <end position="90"/>
    </location>
</feature>
<dbReference type="RefSeq" id="WP_151123297.1">
    <property type="nucleotide sequence ID" value="NZ_CP088082.1"/>
</dbReference>
<sequence length="126" mass="13970">MTRPTDSHARQQRDAALRTLDEAIADHLAQAQRSGELQGAPSYGKPLAEMAGWEETPVEFRLPFKILKNAGVSPPEIELFHRRAALRQALAAASCDEERGRLQRELGELEQALALRLEGMRATGRV</sequence>
<evidence type="ECO:0000313" key="2">
    <source>
        <dbReference type="EMBL" id="KAB0583832.1"/>
    </source>
</evidence>
<reference evidence="2 3" key="1">
    <citation type="submission" date="2019-09" db="EMBL/GenBank/DDBJ databases">
        <title>Draft genome sequences of 48 bacterial type strains from the CCUG.</title>
        <authorList>
            <person name="Tunovic T."/>
            <person name="Pineiro-Iglesias B."/>
            <person name="Unosson C."/>
            <person name="Inganas E."/>
            <person name="Ohlen M."/>
            <person name="Cardew S."/>
            <person name="Jensie-Markopoulos S."/>
            <person name="Salva-Serra F."/>
            <person name="Jaen-Luchoro D."/>
            <person name="Karlsson R."/>
            <person name="Svensson-Stadler L."/>
            <person name="Chun J."/>
            <person name="Moore E."/>
        </authorList>
    </citation>
    <scope>NUCLEOTIDE SEQUENCE [LARGE SCALE GENOMIC DNA]</scope>
    <source>
        <strain evidence="2 3">CCUG 30977</strain>
    </source>
</reference>
<dbReference type="EMBL" id="VZPB01000010">
    <property type="protein sequence ID" value="KAB0583832.1"/>
    <property type="molecule type" value="Genomic_DNA"/>
</dbReference>
<keyword evidence="3" id="KW-1185">Reference proteome</keyword>
<evidence type="ECO:0000259" key="1">
    <source>
        <dbReference type="Pfam" id="PF09350"/>
    </source>
</evidence>
<dbReference type="Proteomes" id="UP000430120">
    <property type="component" value="Unassembled WGS sequence"/>
</dbReference>
<protein>
    <submittedName>
        <fullName evidence="2">DUF1992 domain-containing protein</fullName>
    </submittedName>
</protein>
<dbReference type="Pfam" id="PF09350">
    <property type="entry name" value="DJC28_CD"/>
    <property type="match status" value="1"/>
</dbReference>
<gene>
    <name evidence="2" type="ORF">F7Q92_06090</name>
</gene>
<organism evidence="2 3">
    <name type="scientific">Ideonella dechloratans</name>
    <dbReference type="NCBI Taxonomy" id="36863"/>
    <lineage>
        <taxon>Bacteria</taxon>
        <taxon>Pseudomonadati</taxon>
        <taxon>Pseudomonadota</taxon>
        <taxon>Betaproteobacteria</taxon>
        <taxon>Burkholderiales</taxon>
        <taxon>Sphaerotilaceae</taxon>
        <taxon>Ideonella</taxon>
    </lineage>
</organism>
<evidence type="ECO:0000313" key="3">
    <source>
        <dbReference type="Proteomes" id="UP000430120"/>
    </source>
</evidence>
<dbReference type="InterPro" id="IPR018961">
    <property type="entry name" value="DnaJ_homolog_subfam-C_membr-28"/>
</dbReference>
<proteinExistence type="predicted"/>
<comment type="caution">
    <text evidence="2">The sequence shown here is derived from an EMBL/GenBank/DDBJ whole genome shotgun (WGS) entry which is preliminary data.</text>
</comment>
<accession>A0A643FE02</accession>